<dbReference type="PIRSF" id="PIRSF002465">
    <property type="entry name" value="Phsphlp_syn_PlsX"/>
    <property type="match status" value="1"/>
</dbReference>
<evidence type="ECO:0000256" key="2">
    <source>
        <dbReference type="ARBA" id="ARBA00022490"/>
    </source>
</evidence>
<dbReference type="Proteomes" id="UP000034455">
    <property type="component" value="Unassembled WGS sequence"/>
</dbReference>
<keyword evidence="4 10" id="KW-0808">Transferase</keyword>
<keyword evidence="11" id="KW-0012">Acyltransferase</keyword>
<dbReference type="GO" id="GO:0043811">
    <property type="term" value="F:phosphate:acyl-[acyl carrier protein] acyltransferase activity"/>
    <property type="evidence" value="ECO:0007669"/>
    <property type="project" value="UniProtKB-UniRule"/>
</dbReference>
<organism evidence="11 12">
    <name type="scientific">Staphylococcus cohnii subsp. cohnii</name>
    <dbReference type="NCBI Taxonomy" id="74704"/>
    <lineage>
        <taxon>Bacteria</taxon>
        <taxon>Bacillati</taxon>
        <taxon>Bacillota</taxon>
        <taxon>Bacilli</taxon>
        <taxon>Bacillales</taxon>
        <taxon>Staphylococcaceae</taxon>
        <taxon>Staphylococcus</taxon>
        <taxon>Staphylococcus cohnii species complex</taxon>
    </lineage>
</organism>
<dbReference type="EC" id="2.3.1.274" evidence="8 10"/>
<dbReference type="InterPro" id="IPR012281">
    <property type="entry name" value="Phospholipid_synth_PlsX-like"/>
</dbReference>
<evidence type="ECO:0000256" key="4">
    <source>
        <dbReference type="ARBA" id="ARBA00022679"/>
    </source>
</evidence>
<evidence type="ECO:0000256" key="5">
    <source>
        <dbReference type="ARBA" id="ARBA00023098"/>
    </source>
</evidence>
<dbReference type="GO" id="GO:0008654">
    <property type="term" value="P:phospholipid biosynthetic process"/>
    <property type="evidence" value="ECO:0007669"/>
    <property type="project" value="UniProtKB-KW"/>
</dbReference>
<keyword evidence="6 10" id="KW-0594">Phospholipid biosynthesis</keyword>
<comment type="function">
    <text evidence="10">Catalyzes the reversible formation of acyl-phosphate (acyl-PO(4)) from acyl-[acyl-carrier-protein] (acyl-ACP). This enzyme utilizes acyl-ACP as fatty acyl donor, but not acyl-CoA.</text>
</comment>
<dbReference type="AlphaFoldDB" id="A0A0M2NX77"/>
<protein>
    <recommendedName>
        <fullName evidence="8 10">Phosphate acyltransferase</fullName>
        <ecNumber evidence="8 10">2.3.1.274</ecNumber>
    </recommendedName>
    <alternativeName>
        <fullName evidence="10">Acyl-ACP phosphotransacylase</fullName>
    </alternativeName>
    <alternativeName>
        <fullName evidence="10">Acyl-[acyl-carrier-protein]--phosphate acyltransferase</fullName>
    </alternativeName>
    <alternativeName>
        <fullName evidence="10">Phosphate-acyl-ACP acyltransferase</fullName>
    </alternativeName>
</protein>
<dbReference type="InterPro" id="IPR003664">
    <property type="entry name" value="FA_synthesis"/>
</dbReference>
<evidence type="ECO:0000256" key="10">
    <source>
        <dbReference type="HAMAP-Rule" id="MF_00019"/>
    </source>
</evidence>
<comment type="subcellular location">
    <subcellularLocation>
        <location evidence="10">Cytoplasm</location>
    </subcellularLocation>
    <text evidence="10">Associated with the membrane possibly through PlsY.</text>
</comment>
<dbReference type="Gene3D" id="3.40.718.10">
    <property type="entry name" value="Isopropylmalate Dehydrogenase"/>
    <property type="match status" value="1"/>
</dbReference>
<comment type="catalytic activity">
    <reaction evidence="1 10">
        <text>a fatty acyl-[ACP] + phosphate = an acyl phosphate + holo-[ACP]</text>
        <dbReference type="Rhea" id="RHEA:42292"/>
        <dbReference type="Rhea" id="RHEA-COMP:9685"/>
        <dbReference type="Rhea" id="RHEA-COMP:14125"/>
        <dbReference type="ChEBI" id="CHEBI:43474"/>
        <dbReference type="ChEBI" id="CHEBI:59918"/>
        <dbReference type="ChEBI" id="CHEBI:64479"/>
        <dbReference type="ChEBI" id="CHEBI:138651"/>
        <dbReference type="EC" id="2.3.1.274"/>
    </reaction>
</comment>
<evidence type="ECO:0000256" key="7">
    <source>
        <dbReference type="ARBA" id="ARBA00023264"/>
    </source>
</evidence>
<dbReference type="RefSeq" id="WP_019467942.1">
    <property type="nucleotide sequence ID" value="NZ_BKAS01000004.1"/>
</dbReference>
<evidence type="ECO:0000256" key="3">
    <source>
        <dbReference type="ARBA" id="ARBA00022516"/>
    </source>
</evidence>
<evidence type="ECO:0000313" key="11">
    <source>
        <dbReference type="EMBL" id="KKI64567.1"/>
    </source>
</evidence>
<evidence type="ECO:0000256" key="6">
    <source>
        <dbReference type="ARBA" id="ARBA00023209"/>
    </source>
</evidence>
<dbReference type="PANTHER" id="PTHR30100">
    <property type="entry name" value="FATTY ACID/PHOSPHOLIPID SYNTHESIS PROTEIN PLSX"/>
    <property type="match status" value="1"/>
</dbReference>
<comment type="caution">
    <text evidence="11">The sequence shown here is derived from an EMBL/GenBank/DDBJ whole genome shotgun (WGS) entry which is preliminary data.</text>
</comment>
<evidence type="ECO:0000256" key="1">
    <source>
        <dbReference type="ARBA" id="ARBA00001232"/>
    </source>
</evidence>
<dbReference type="SUPFAM" id="SSF53659">
    <property type="entry name" value="Isocitrate/Isopropylmalate dehydrogenase-like"/>
    <property type="match status" value="1"/>
</dbReference>
<dbReference type="PANTHER" id="PTHR30100:SF1">
    <property type="entry name" value="PHOSPHATE ACYLTRANSFERASE"/>
    <property type="match status" value="1"/>
</dbReference>
<reference evidence="11 12" key="1">
    <citation type="submission" date="2015-03" db="EMBL/GenBank/DDBJ databases">
        <title>Genome Assembly of Staphylococcus cohnii subsp. cohnii strain G22B2.</title>
        <authorList>
            <person name="Nair G."/>
            <person name="Kaur G."/>
            <person name="Khatri I."/>
            <person name="Singh N.K."/>
            <person name="Sathyabama S."/>
            <person name="Maurya S.K."/>
            <person name="Subramanian S."/>
            <person name="Agrewala J.N."/>
            <person name="Mayilraj S."/>
        </authorList>
    </citation>
    <scope>NUCLEOTIDE SEQUENCE [LARGE SCALE GENOMIC DNA]</scope>
    <source>
        <strain evidence="11 12">G22B2</strain>
    </source>
</reference>
<sequence length="328" mass="35180">MVKIAIDMMGGDDAPGIVLEAVEKAVNDFKDLEIILFGDQNKCNINHGRVEVRHCTEAITMEDEPVRAIKRKKNSSMVRMAEAVKSGEADGCVSAGNTGALMSAGLFIVGRIKGVERPALVLTLPTVSGKGFVFMDVGANADAKAEHLLQYAQLGNIYAQKIRNIEQPSVALLNIGTEAAKGNTLTKKAFNLMEEQQEFHFAGNVEAKVLMDDAADVVVTDGYTGNMILKNLEGVAKSIGKMLKTTLLSNFKNKLAALVLRKDLNELTTKMDYAEYGGSVLLGLNGIVVKAHGSSNAKAFYSAIRQAKVAGELNIVDTMRETVGSKNG</sequence>
<accession>A0A0M2NX77</accession>
<dbReference type="NCBIfam" id="TIGR00182">
    <property type="entry name" value="plsX"/>
    <property type="match status" value="1"/>
</dbReference>
<proteinExistence type="inferred from homology"/>
<comment type="subunit">
    <text evidence="9 10">Homodimer. Probably interacts with PlsY.</text>
</comment>
<evidence type="ECO:0000256" key="9">
    <source>
        <dbReference type="ARBA" id="ARBA00046608"/>
    </source>
</evidence>
<dbReference type="GeneID" id="58097774"/>
<evidence type="ECO:0000256" key="8">
    <source>
        <dbReference type="ARBA" id="ARBA00024069"/>
    </source>
</evidence>
<comment type="pathway">
    <text evidence="10">Lipid metabolism; phospholipid metabolism.</text>
</comment>
<keyword evidence="5 10" id="KW-0443">Lipid metabolism</keyword>
<dbReference type="GO" id="GO:0006633">
    <property type="term" value="P:fatty acid biosynthetic process"/>
    <property type="evidence" value="ECO:0007669"/>
    <property type="project" value="UniProtKB-UniRule"/>
</dbReference>
<name>A0A0M2NX77_STACC</name>
<dbReference type="HAMAP" id="MF_00019">
    <property type="entry name" value="PlsX"/>
    <property type="match status" value="1"/>
</dbReference>
<keyword evidence="2 10" id="KW-0963">Cytoplasm</keyword>
<dbReference type="EMBL" id="LAKJ01000008">
    <property type="protein sequence ID" value="KKI64567.1"/>
    <property type="molecule type" value="Genomic_DNA"/>
</dbReference>
<keyword evidence="3 10" id="KW-0444">Lipid biosynthesis</keyword>
<evidence type="ECO:0000313" key="12">
    <source>
        <dbReference type="Proteomes" id="UP000034455"/>
    </source>
</evidence>
<dbReference type="UniPathway" id="UPA00085"/>
<dbReference type="Pfam" id="PF02504">
    <property type="entry name" value="FA_synthesis"/>
    <property type="match status" value="1"/>
</dbReference>
<comment type="similarity">
    <text evidence="10">Belongs to the PlsX family.</text>
</comment>
<dbReference type="PATRIC" id="fig|74704.6.peg.2619"/>
<gene>
    <name evidence="10" type="primary">plsX</name>
    <name evidence="11" type="ORF">UF66_2519</name>
</gene>
<keyword evidence="7 10" id="KW-1208">Phospholipid metabolism</keyword>
<dbReference type="GO" id="GO:0005737">
    <property type="term" value="C:cytoplasm"/>
    <property type="evidence" value="ECO:0007669"/>
    <property type="project" value="UniProtKB-SubCell"/>
</dbReference>